<name>A0A197JHH8_9FUNG</name>
<evidence type="ECO:0000313" key="2">
    <source>
        <dbReference type="EMBL" id="OAQ23961.1"/>
    </source>
</evidence>
<reference evidence="2 3" key="1">
    <citation type="submission" date="2016-05" db="EMBL/GenBank/DDBJ databases">
        <title>Genome sequencing reveals origins of a unique bacterial endosymbiosis in the earliest lineages of terrestrial Fungi.</title>
        <authorList>
            <consortium name="DOE Joint Genome Institute"/>
            <person name="Uehling J."/>
            <person name="Gryganskyi A."/>
            <person name="Hameed K."/>
            <person name="Tschaplinski T."/>
            <person name="Misztal P."/>
            <person name="Wu S."/>
            <person name="Desiro A."/>
            <person name="Vande Pol N."/>
            <person name="Du Z.-Y."/>
            <person name="Zienkiewicz A."/>
            <person name="Zienkiewicz K."/>
            <person name="Morin E."/>
            <person name="Tisserant E."/>
            <person name="Splivallo R."/>
            <person name="Hainaut M."/>
            <person name="Henrissat B."/>
            <person name="Ohm R."/>
            <person name="Kuo A."/>
            <person name="Yan J."/>
            <person name="Lipzen A."/>
            <person name="Nolan M."/>
            <person name="Labutti K."/>
            <person name="Barry K."/>
            <person name="Goldstein A."/>
            <person name="Labbe J."/>
            <person name="Schadt C."/>
            <person name="Tuskan G."/>
            <person name="Grigoriev I."/>
            <person name="Martin F."/>
            <person name="Vilgalys R."/>
            <person name="Bonito G."/>
        </authorList>
    </citation>
    <scope>NUCLEOTIDE SEQUENCE [LARGE SCALE GENOMIC DNA]</scope>
    <source>
        <strain evidence="2 3">AG-77</strain>
    </source>
</reference>
<organism evidence="2 3">
    <name type="scientific">Linnemannia elongata AG-77</name>
    <dbReference type="NCBI Taxonomy" id="1314771"/>
    <lineage>
        <taxon>Eukaryota</taxon>
        <taxon>Fungi</taxon>
        <taxon>Fungi incertae sedis</taxon>
        <taxon>Mucoromycota</taxon>
        <taxon>Mortierellomycotina</taxon>
        <taxon>Mortierellomycetes</taxon>
        <taxon>Mortierellales</taxon>
        <taxon>Mortierellaceae</taxon>
        <taxon>Linnemannia</taxon>
    </lineage>
</organism>
<evidence type="ECO:0000256" key="1">
    <source>
        <dbReference type="SAM" id="MobiDB-lite"/>
    </source>
</evidence>
<dbReference type="EMBL" id="KV442104">
    <property type="protein sequence ID" value="OAQ23961.1"/>
    <property type="molecule type" value="Genomic_DNA"/>
</dbReference>
<protein>
    <submittedName>
        <fullName evidence="2">Uncharacterized protein</fullName>
    </submittedName>
</protein>
<proteinExistence type="predicted"/>
<feature type="compositionally biased region" description="Polar residues" evidence="1">
    <location>
        <begin position="203"/>
        <end position="216"/>
    </location>
</feature>
<dbReference type="OrthoDB" id="10642329at2759"/>
<evidence type="ECO:0000313" key="3">
    <source>
        <dbReference type="Proteomes" id="UP000078512"/>
    </source>
</evidence>
<gene>
    <name evidence="2" type="ORF">K457DRAFT_1727133</name>
</gene>
<sequence>MLNKRKLSDIPQCEETPSTPSKRYSKVSRLQGVNGLGVLDFNKPDTQSSRGINQNTPRKAVEAQLSSSGSHHPPERSTPSRDFVAFDSAQDEANPFWSPAQASQPGQETLPRFHSPFIPKLPIDSPVSSHVQDVLSSACIDSSSDNSDSSSDTSHSSSDDSDSSPNTSTRKPVFTPKKSVFTPKKSVFTPKKSVRTLKRPKASPTQSIPSPMQFLSSPSQAVLDRLIPLPEEESADDVACVH</sequence>
<feature type="compositionally biased region" description="Polar residues" evidence="1">
    <location>
        <begin position="44"/>
        <end position="57"/>
    </location>
</feature>
<keyword evidence="3" id="KW-1185">Reference proteome</keyword>
<accession>A0A197JHH8</accession>
<dbReference type="AlphaFoldDB" id="A0A197JHH8"/>
<feature type="compositionally biased region" description="Polar residues" evidence="1">
    <location>
        <begin position="126"/>
        <end position="135"/>
    </location>
</feature>
<feature type="compositionally biased region" description="Basic residues" evidence="1">
    <location>
        <begin position="192"/>
        <end position="201"/>
    </location>
</feature>
<feature type="region of interest" description="Disordered" evidence="1">
    <location>
        <begin position="1"/>
        <end position="216"/>
    </location>
</feature>
<feature type="compositionally biased region" description="Low complexity" evidence="1">
    <location>
        <begin position="136"/>
        <end position="156"/>
    </location>
</feature>
<dbReference type="Proteomes" id="UP000078512">
    <property type="component" value="Unassembled WGS sequence"/>
</dbReference>